<dbReference type="InterPro" id="IPR013953">
    <property type="entry name" value="FACT_SPT16_M"/>
</dbReference>
<feature type="compositionally biased region" description="Low complexity" evidence="11">
    <location>
        <begin position="987"/>
        <end position="996"/>
    </location>
</feature>
<dbReference type="InterPro" id="IPR029149">
    <property type="entry name" value="Creatin/AminoP/Spt16_N"/>
</dbReference>
<feature type="region of interest" description="Disordered" evidence="11">
    <location>
        <begin position="890"/>
        <end position="1014"/>
    </location>
</feature>
<dbReference type="InParanoid" id="A0BFZ6"/>
<dbReference type="Pfam" id="PF14826">
    <property type="entry name" value="FACT-Spt16_Nlob"/>
    <property type="match status" value="1"/>
</dbReference>
<dbReference type="Gene3D" id="2.30.29.30">
    <property type="entry name" value="Pleckstrin-homology domain (PH domain)/Phosphotyrosine-binding domain (PTB)"/>
    <property type="match status" value="1"/>
</dbReference>
<dbReference type="Gene3D" id="2.30.29.150">
    <property type="match status" value="1"/>
</dbReference>
<dbReference type="SMART" id="SM01286">
    <property type="entry name" value="SPT16"/>
    <property type="match status" value="1"/>
</dbReference>
<dbReference type="EMBL" id="CT867992">
    <property type="protein sequence ID" value="CAK57463.1"/>
    <property type="molecule type" value="Genomic_DNA"/>
</dbReference>
<sequence length="1014" mass="116238">MDKKIIADVFQRHLEQLVSRLNDDIPAICILSGKEDGSIKPKTKALFVWLFGYDMIETVFLATKKQIFYLASDKKLQMMEETKHKLSGKFEVHFYKKMNDNKDAFDKIRQKIGNVKLGMPTTEKQAGSLAAEWYEYKGWQQIVDATQLIGDVLAVKDDQEQGFIQQSSQLTTRLFKKLIKQIEDSIDVGTRITHQDLAKKVEQSLENDKQKVMKEIGLQDGLYDFAYTPIIQSGGNYQQVEGPNKDYLSSDVIIIQLGTQVNEYNTNCIRTLFINPTEIQKKLYNAILEVQNKIITLMTIGTTLNSVFKEALQLLQQKLQELNLLNLQLPNSLGYGIGLELKESNLVINEKSTHVVAKGEVYFVNVVMENVPNGQKNIVYTIQVGDVIVITNGAATITTQQIPKAYKQISYQLQEEDEPERKPAPVQTDKDKPIRARPQTDSLGEIGKGQIDRIGDKDWNKINLFKINKKSKLCELDKLLCYQRPEQYPKELQKGQIYIDNQKCALLVPLMGTHIPFHVSCIKNVSKIDEGKMGSSIRINFFTSETTAGQIQFPKVDGETIFIKELQYRSKKSDRPQNLILQIKSLQKKVKTEQQVEREKQNVGETEPLIINKGGRKPIFKDLKVRPTFGSGKAAGILEVHTNGFRYIHSNKEQLDIVFKNIKHYIYQSPEQDIIAALHFHLHSPIVLGKRKTHDVQFYCEVGGAVEHLEGRKKTNRNDEDEIEEEERLRMHRRKMAKEFEVFIKTIEELGADYKISFEKPFRDLGFEGNWNRARLFLQPTRDTLMNVVESPFFILTLNEVEICCFERIIPGIKSFDLVFVFKNYDKQVLRIESIDIKDLEGVKNWLDRMNLLFFEVGQNLVWKNVLGQIQKDIPGFVQDGGWTNILAESEEEGDEEDDPEAGDSEFSPGESGDDGDDDSDFTEDDEDGDDDDGDDDDDDEDLSDVLDLNKISDQDEDDEDEDSDSDKHKRKANSRPQQKPQHKPQNKPQQHKPQQSGPPPRSNQPQKRQPPRK</sequence>
<protein>
    <recommendedName>
        <fullName evidence="10">FACT complex subunit</fullName>
    </recommendedName>
</protein>
<dbReference type="AlphaFoldDB" id="A0BFZ6"/>
<dbReference type="KEGG" id="ptm:GSPATT00028498001"/>
<feature type="region of interest" description="Disordered" evidence="11">
    <location>
        <begin position="413"/>
        <end position="447"/>
    </location>
</feature>
<dbReference type="FunFam" id="3.90.230.10:FF:000021">
    <property type="entry name" value="Transcription factor-like protein"/>
    <property type="match status" value="1"/>
</dbReference>
<dbReference type="FunFam" id="2.30.29.30:FF:000017">
    <property type="entry name" value="FACT complex subunit SPT16"/>
    <property type="match status" value="1"/>
</dbReference>
<dbReference type="GO" id="GO:0031491">
    <property type="term" value="F:nucleosome binding"/>
    <property type="evidence" value="ECO:0000318"/>
    <property type="project" value="GO_Central"/>
</dbReference>
<keyword evidence="3 10" id="KW-0235">DNA replication</keyword>
<feature type="compositionally biased region" description="Acidic residues" evidence="11">
    <location>
        <begin position="890"/>
        <end position="904"/>
    </location>
</feature>
<dbReference type="OMA" id="AYSVMKN"/>
<dbReference type="Pfam" id="PF00557">
    <property type="entry name" value="Peptidase_M24"/>
    <property type="match status" value="1"/>
</dbReference>
<dbReference type="GO" id="GO:0006281">
    <property type="term" value="P:DNA repair"/>
    <property type="evidence" value="ECO:0007669"/>
    <property type="project" value="UniProtKB-UniRule"/>
</dbReference>
<feature type="domain" description="FACT complex subunit SPT16 middle" evidence="13">
    <location>
        <begin position="497"/>
        <end position="647"/>
    </location>
</feature>
<keyword evidence="2 10" id="KW-0158">Chromosome</keyword>
<evidence type="ECO:0000256" key="8">
    <source>
        <dbReference type="ARBA" id="ARBA00023204"/>
    </source>
</evidence>
<dbReference type="GO" id="GO:0035101">
    <property type="term" value="C:FACT complex"/>
    <property type="evidence" value="ECO:0000318"/>
    <property type="project" value="GO_Central"/>
</dbReference>
<keyword evidence="4 10" id="KW-0227">DNA damage</keyword>
<dbReference type="SUPFAM" id="SSF55920">
    <property type="entry name" value="Creatinase/aminopeptidase"/>
    <property type="match status" value="1"/>
</dbReference>
<dbReference type="RefSeq" id="XP_001424861.1">
    <property type="nucleotide sequence ID" value="XM_001424824.2"/>
</dbReference>
<evidence type="ECO:0000256" key="9">
    <source>
        <dbReference type="ARBA" id="ARBA00023242"/>
    </source>
</evidence>
<feature type="compositionally biased region" description="Acidic residues" evidence="11">
    <location>
        <begin position="912"/>
        <end position="945"/>
    </location>
</feature>
<dbReference type="Pfam" id="PF08644">
    <property type="entry name" value="SPT16"/>
    <property type="match status" value="1"/>
</dbReference>
<evidence type="ECO:0000256" key="7">
    <source>
        <dbReference type="ARBA" id="ARBA00023163"/>
    </source>
</evidence>
<dbReference type="Proteomes" id="UP000000600">
    <property type="component" value="Unassembled WGS sequence"/>
</dbReference>
<evidence type="ECO:0000256" key="3">
    <source>
        <dbReference type="ARBA" id="ARBA00022705"/>
    </source>
</evidence>
<name>A0BFZ6_PARTE</name>
<dbReference type="PANTHER" id="PTHR13980:SF15">
    <property type="entry name" value="FACT COMPLEX SUBUNIT SPT16"/>
    <property type="match status" value="1"/>
</dbReference>
<dbReference type="InterPro" id="IPR029148">
    <property type="entry name" value="FACT-SPT16_Nlobe"/>
</dbReference>
<evidence type="ECO:0000256" key="10">
    <source>
        <dbReference type="RuleBase" id="RU367052"/>
    </source>
</evidence>
<evidence type="ECO:0000256" key="1">
    <source>
        <dbReference type="ARBA" id="ARBA00010779"/>
    </source>
</evidence>
<dbReference type="GO" id="GO:0006260">
    <property type="term" value="P:DNA replication"/>
    <property type="evidence" value="ECO:0007669"/>
    <property type="project" value="UniProtKB-KW"/>
</dbReference>
<dbReference type="InterPro" id="IPR036005">
    <property type="entry name" value="Creatinase/aminopeptidase-like"/>
</dbReference>
<dbReference type="HOGENOM" id="CLU_004627_1_0_1"/>
<dbReference type="PANTHER" id="PTHR13980">
    <property type="entry name" value="CDC68 RELATED"/>
    <property type="match status" value="1"/>
</dbReference>
<keyword evidence="7 10" id="KW-0804">Transcription</keyword>
<evidence type="ECO:0000313" key="15">
    <source>
        <dbReference type="EMBL" id="CAK57463.1"/>
    </source>
</evidence>
<feature type="compositionally biased region" description="Basic and acidic residues" evidence="11">
    <location>
        <begin position="419"/>
        <end position="434"/>
    </location>
</feature>
<feature type="domain" description="FACT complex subunit SPT16 N-terminal lobe" evidence="12">
    <location>
        <begin position="5"/>
        <end position="149"/>
    </location>
</feature>
<dbReference type="GO" id="GO:0006368">
    <property type="term" value="P:transcription elongation by RNA polymerase II"/>
    <property type="evidence" value="ECO:0000318"/>
    <property type="project" value="GO_Central"/>
</dbReference>
<comment type="subunit">
    <text evidence="10">Component of the FACT complex.</text>
</comment>
<evidence type="ECO:0000259" key="12">
    <source>
        <dbReference type="SMART" id="SM01285"/>
    </source>
</evidence>
<comment type="function">
    <text evidence="10">Component of the FACT complex, a general chromatin factor that acts to reorganize nucleosomes. The FACT complex is involved in multiple processes that require DNA as a template such as mRNA elongation, DNA replication and DNA repair. During transcription elongation the FACT complex acts as a histone chaperone that both destabilizes and restores nucleosomal structure. It facilitates the passage of RNA polymerase II and transcription by promoting the dissociation of one histone H2A-H2B dimer from the nucleosome, then subsequently promotes the reestablishment of the nucleosome following the passage of RNA polymerase II.</text>
</comment>
<evidence type="ECO:0000256" key="6">
    <source>
        <dbReference type="ARBA" id="ARBA00023054"/>
    </source>
</evidence>
<evidence type="ECO:0000256" key="2">
    <source>
        <dbReference type="ARBA" id="ARBA00022454"/>
    </source>
</evidence>
<dbReference type="GeneID" id="5010645"/>
<dbReference type="Pfam" id="PF24824">
    <property type="entry name" value="PH_SPT16"/>
    <property type="match status" value="1"/>
</dbReference>
<feature type="domain" description="Histone chaperone RTT106/FACT complex subunit SPT16-like middle" evidence="14">
    <location>
        <begin position="769"/>
        <end position="857"/>
    </location>
</feature>
<evidence type="ECO:0000256" key="5">
    <source>
        <dbReference type="ARBA" id="ARBA00023015"/>
    </source>
</evidence>
<keyword evidence="6" id="KW-0175">Coiled coil</keyword>
<dbReference type="FunCoup" id="A0BFZ6">
    <property type="interactions" value="1623"/>
</dbReference>
<reference evidence="15 16" key="1">
    <citation type="journal article" date="2006" name="Nature">
        <title>Global trends of whole-genome duplications revealed by the ciliate Paramecium tetraurelia.</title>
        <authorList>
            <consortium name="Genoscope"/>
            <person name="Aury J.-M."/>
            <person name="Jaillon O."/>
            <person name="Duret L."/>
            <person name="Noel B."/>
            <person name="Jubin C."/>
            <person name="Porcel B.M."/>
            <person name="Segurens B."/>
            <person name="Daubin V."/>
            <person name="Anthouard V."/>
            <person name="Aiach N."/>
            <person name="Arnaiz O."/>
            <person name="Billaut A."/>
            <person name="Beisson J."/>
            <person name="Blanc I."/>
            <person name="Bouhouche K."/>
            <person name="Camara F."/>
            <person name="Duharcourt S."/>
            <person name="Guigo R."/>
            <person name="Gogendeau D."/>
            <person name="Katinka M."/>
            <person name="Keller A.-M."/>
            <person name="Kissmehl R."/>
            <person name="Klotz C."/>
            <person name="Koll F."/>
            <person name="Le Moue A."/>
            <person name="Lepere C."/>
            <person name="Malinsky S."/>
            <person name="Nowacki M."/>
            <person name="Nowak J.K."/>
            <person name="Plattner H."/>
            <person name="Poulain J."/>
            <person name="Ruiz F."/>
            <person name="Serrano V."/>
            <person name="Zagulski M."/>
            <person name="Dessen P."/>
            <person name="Betermier M."/>
            <person name="Weissenbach J."/>
            <person name="Scarpelli C."/>
            <person name="Schachter V."/>
            <person name="Sperling L."/>
            <person name="Meyer E."/>
            <person name="Cohen J."/>
            <person name="Wincker P."/>
        </authorList>
    </citation>
    <scope>NUCLEOTIDE SEQUENCE [LARGE SCALE GENOMIC DNA]</scope>
    <source>
        <strain evidence="15 16">Stock d4-2</strain>
    </source>
</reference>
<dbReference type="eggNOG" id="KOG1189">
    <property type="taxonomic scope" value="Eukaryota"/>
</dbReference>
<dbReference type="InterPro" id="IPR011993">
    <property type="entry name" value="PH-like_dom_sf"/>
</dbReference>
<dbReference type="Gene3D" id="3.90.230.10">
    <property type="entry name" value="Creatinase/methionine aminopeptidase superfamily"/>
    <property type="match status" value="1"/>
</dbReference>
<dbReference type="STRING" id="5888.A0BFZ6"/>
<evidence type="ECO:0000256" key="11">
    <source>
        <dbReference type="SAM" id="MobiDB-lite"/>
    </source>
</evidence>
<proteinExistence type="inferred from homology"/>
<dbReference type="InterPro" id="IPR000994">
    <property type="entry name" value="Pept_M24"/>
</dbReference>
<dbReference type="Gene3D" id="3.40.350.10">
    <property type="entry name" value="Creatinase/prolidase N-terminal domain"/>
    <property type="match status" value="1"/>
</dbReference>
<evidence type="ECO:0000256" key="4">
    <source>
        <dbReference type="ARBA" id="ARBA00022763"/>
    </source>
</evidence>
<dbReference type="FunFam" id="2.30.29.210:FF:000001">
    <property type="entry name" value="FACT complex subunit spt16"/>
    <property type="match status" value="1"/>
</dbReference>
<evidence type="ECO:0000259" key="13">
    <source>
        <dbReference type="SMART" id="SM01286"/>
    </source>
</evidence>
<dbReference type="SMART" id="SM01285">
    <property type="entry name" value="FACT-Spt16_Nlob"/>
    <property type="match status" value="1"/>
</dbReference>
<comment type="subcellular location">
    <subcellularLocation>
        <location evidence="10">Nucleus</location>
    </subcellularLocation>
    <subcellularLocation>
        <location evidence="10">Chromosome</location>
    </subcellularLocation>
</comment>
<keyword evidence="9 10" id="KW-0539">Nucleus</keyword>
<dbReference type="InterPro" id="IPR013719">
    <property type="entry name" value="RTT106/SPT16-like_middle_dom"/>
</dbReference>
<evidence type="ECO:0000259" key="14">
    <source>
        <dbReference type="SMART" id="SM01287"/>
    </source>
</evidence>
<dbReference type="InterPro" id="IPR056595">
    <property type="entry name" value="Fact-SPT16_PH"/>
</dbReference>
<keyword evidence="16" id="KW-1185">Reference proteome</keyword>
<dbReference type="OrthoDB" id="10251642at2759"/>
<dbReference type="Gene3D" id="2.30.29.210">
    <property type="entry name" value="FACT complex subunit Spt16p/Cdc68p"/>
    <property type="match status" value="1"/>
</dbReference>
<comment type="similarity">
    <text evidence="1 10">Belongs to the peptidase M24 family. SPT16 subfamily.</text>
</comment>
<keyword evidence="8 10" id="KW-0234">DNA repair</keyword>
<dbReference type="Pfam" id="PF08512">
    <property type="entry name" value="Rttp106-like_middle"/>
    <property type="match status" value="1"/>
</dbReference>
<gene>
    <name evidence="15" type="ORF">GSPATT00028498001</name>
</gene>
<organism evidence="15 16">
    <name type="scientific">Paramecium tetraurelia</name>
    <dbReference type="NCBI Taxonomy" id="5888"/>
    <lineage>
        <taxon>Eukaryota</taxon>
        <taxon>Sar</taxon>
        <taxon>Alveolata</taxon>
        <taxon>Ciliophora</taxon>
        <taxon>Intramacronucleata</taxon>
        <taxon>Oligohymenophorea</taxon>
        <taxon>Peniculida</taxon>
        <taxon>Parameciidae</taxon>
        <taxon>Paramecium</taxon>
    </lineage>
</organism>
<dbReference type="InterPro" id="IPR040258">
    <property type="entry name" value="Spt16"/>
</dbReference>
<feature type="compositionally biased region" description="Acidic residues" evidence="11">
    <location>
        <begin position="955"/>
        <end position="965"/>
    </location>
</feature>
<accession>A0BFZ6</accession>
<keyword evidence="5 10" id="KW-0805">Transcription regulation</keyword>
<evidence type="ECO:0000313" key="16">
    <source>
        <dbReference type="Proteomes" id="UP000000600"/>
    </source>
</evidence>
<dbReference type="SMART" id="SM01287">
    <property type="entry name" value="Rtt106"/>
    <property type="match status" value="1"/>
</dbReference>